<dbReference type="PROSITE" id="PS51274">
    <property type="entry name" value="GATASE_COBBQ"/>
    <property type="match status" value="1"/>
</dbReference>
<accession>A0A645CBR9</accession>
<dbReference type="AlphaFoldDB" id="A0A645CBR9"/>
<keyword evidence="1" id="KW-0315">Glutamine amidotransferase</keyword>
<dbReference type="PANTHER" id="PTHR43873:SF1">
    <property type="entry name" value="COBYRINATE A,C-DIAMIDE SYNTHASE"/>
    <property type="match status" value="1"/>
</dbReference>
<protein>
    <submittedName>
        <fullName evidence="3">Cobyrinate a,c-diamide synthase</fullName>
        <ecNumber evidence="3">6.3.5.11</ecNumber>
    </submittedName>
</protein>
<dbReference type="GO" id="GO:0042242">
    <property type="term" value="F:cobyrinic acid a,c-diamide synthase activity"/>
    <property type="evidence" value="ECO:0007669"/>
    <property type="project" value="UniProtKB-EC"/>
</dbReference>
<keyword evidence="3" id="KW-0436">Ligase</keyword>
<proteinExistence type="predicted"/>
<dbReference type="PANTHER" id="PTHR43873">
    <property type="entry name" value="COBYRINATE A,C-DIAMIDE SYNTHASE"/>
    <property type="match status" value="1"/>
</dbReference>
<gene>
    <name evidence="3" type="primary">cbiA_16</name>
    <name evidence="3" type="ORF">SDC9_121358</name>
</gene>
<dbReference type="InterPro" id="IPR029062">
    <property type="entry name" value="Class_I_gatase-like"/>
</dbReference>
<dbReference type="InterPro" id="IPR004484">
    <property type="entry name" value="CbiA/CobB_synth"/>
</dbReference>
<name>A0A645CBR9_9ZZZZ</name>
<dbReference type="SUPFAM" id="SSF52317">
    <property type="entry name" value="Class I glutamine amidotransferase-like"/>
    <property type="match status" value="1"/>
</dbReference>
<feature type="domain" description="CobB/CobQ-like glutamine amidotransferase" evidence="2">
    <location>
        <begin position="2"/>
        <end position="167"/>
    </location>
</feature>
<sequence length="186" mass="21405">MYFSPLQDSEIPEDLDFLYIGGGYPEVFIEDLSKNKTMLKSINSALLNGLPCYAECGGLMYLTEGIKTFGEEKIHDTVGLFKGYSYLTKSLQNFGYARIHIEKENPILKVGTAINCHEFHKSKVQVEEPQIYKLEKTTYDNEIKKWNCGYVKENTLGAYGHVHFFNNIDFLEQLMKKAVEYKKSKD</sequence>
<dbReference type="EMBL" id="VSSQ01025917">
    <property type="protein sequence ID" value="MPM74370.1"/>
    <property type="molecule type" value="Genomic_DNA"/>
</dbReference>
<evidence type="ECO:0000259" key="2">
    <source>
        <dbReference type="Pfam" id="PF07685"/>
    </source>
</evidence>
<dbReference type="Pfam" id="PF07685">
    <property type="entry name" value="GATase_3"/>
    <property type="match status" value="1"/>
</dbReference>
<reference evidence="3" key="1">
    <citation type="submission" date="2019-08" db="EMBL/GenBank/DDBJ databases">
        <authorList>
            <person name="Kucharzyk K."/>
            <person name="Murdoch R.W."/>
            <person name="Higgins S."/>
            <person name="Loffler F."/>
        </authorList>
    </citation>
    <scope>NUCLEOTIDE SEQUENCE</scope>
</reference>
<evidence type="ECO:0000256" key="1">
    <source>
        <dbReference type="ARBA" id="ARBA00022962"/>
    </source>
</evidence>
<dbReference type="InterPro" id="IPR011698">
    <property type="entry name" value="GATase_3"/>
</dbReference>
<evidence type="ECO:0000313" key="3">
    <source>
        <dbReference type="EMBL" id="MPM74370.1"/>
    </source>
</evidence>
<comment type="caution">
    <text evidence="3">The sequence shown here is derived from an EMBL/GenBank/DDBJ whole genome shotgun (WGS) entry which is preliminary data.</text>
</comment>
<dbReference type="Gene3D" id="3.40.50.880">
    <property type="match status" value="1"/>
</dbReference>
<dbReference type="EC" id="6.3.5.11" evidence="3"/>
<organism evidence="3">
    <name type="scientific">bioreactor metagenome</name>
    <dbReference type="NCBI Taxonomy" id="1076179"/>
    <lineage>
        <taxon>unclassified sequences</taxon>
        <taxon>metagenomes</taxon>
        <taxon>ecological metagenomes</taxon>
    </lineage>
</organism>